<feature type="compositionally biased region" description="Basic residues" evidence="1">
    <location>
        <begin position="801"/>
        <end position="813"/>
    </location>
</feature>
<feature type="non-terminal residue" evidence="2">
    <location>
        <position position="1213"/>
    </location>
</feature>
<feature type="region of interest" description="Disordered" evidence="1">
    <location>
        <begin position="215"/>
        <end position="280"/>
    </location>
</feature>
<feature type="compositionally biased region" description="Polar residues" evidence="1">
    <location>
        <begin position="256"/>
        <end position="280"/>
    </location>
</feature>
<evidence type="ECO:0000313" key="3">
    <source>
        <dbReference type="Proteomes" id="UP001381693"/>
    </source>
</evidence>
<reference evidence="2 3" key="1">
    <citation type="submission" date="2023-11" db="EMBL/GenBank/DDBJ databases">
        <title>Halocaridina rubra genome assembly.</title>
        <authorList>
            <person name="Smith C."/>
        </authorList>
    </citation>
    <scope>NUCLEOTIDE SEQUENCE [LARGE SCALE GENOMIC DNA]</scope>
    <source>
        <strain evidence="2">EP-1</strain>
        <tissue evidence="2">Whole</tissue>
    </source>
</reference>
<feature type="compositionally biased region" description="Basic residues" evidence="1">
    <location>
        <begin position="178"/>
        <end position="189"/>
    </location>
</feature>
<feature type="compositionally biased region" description="Low complexity" evidence="1">
    <location>
        <begin position="838"/>
        <end position="850"/>
    </location>
</feature>
<protein>
    <submittedName>
        <fullName evidence="2">Uncharacterized protein</fullName>
    </submittedName>
</protein>
<proteinExistence type="predicted"/>
<sequence>MDDYENFKKRQSDIIEKSQEGFTSIIDKYVCLSHGLPSPEVTTNKSKTVRCVKRVPSNGVLIGSLNPLKVFERYTKSAGPTVSQEELAAKEEVDELLRSRKVELGLPKDLALCELDINDLEEELVKTHQPQKYPFELEHLENNVQYRTRSKHRNRYHVQNIYSHSGLENNRCRDSTQKQRKSSINRKNNRTPSFSLFSESRRGRRKCITSLEMQCRESRRGRKSKMPSQTHFEKRRSLPQRLSVKNENLSRKRTSSQKQCSDSRQGRTKSNCPSHGQSIVSSRVKRISKNPLNCQISESNNERRKIRTLSEIHAIENRGRRKKSISLSETRSSNSGRRKNIISPSQNVSNILEHSEKLGNPLVSKTSFKLTAKGERPKNEQKDTKASPIISRTLHKYLCITNTLDLIAVPYTPPSNCGIKFDKKGIPINAICAIPLFKNGKKRADTIYVSRKAGQLCADLDVESEHNIYREIPNSLQEKRKVERKKKKTEVTVTLCVQRKKSESQEWKNGDILQDMDGRSSKKNVLLEDNETFCDRTFLREKNVARSTTLNELISTRKSHKSRKVKEIRLNQLREKVLIQKRKKDHVSRGDQLKYMSNTIGTPFFSKQNKDTGRNMILLNNQEQSHSLSLNKAKKLLDTKQILLESERLPADLIFGREQNIPEYIPNNFQGSKATKKKNNVEAVNIEQCFDGKRRVYKNETLKTGNVLEDLEVIDKRKDIDSEDIEKINECENVEEKETSQPEFTKTNMKVLVDTVNQQNFPYSNIPSESEQILTNMEDEDDCIFPSKKVNSKSQRVKSSATRKKQMHSKSKHVNTSVKCQSEDTKTDSSEKTNNNQGFASGSSFSGTSTDNFDNRNSNHVFFTPLDNQKRSNSLVHCLKKKVKQSSQNLNSSLLSTSCTAKSISYDPKRERISKFNKLDLLKVKRKKRTLRQKPSHDYNDFYDSVPMEDTNDEYRLPVDLMPCLRKEYRTTTSSTGAKYPIKNFNNENDLNLSKLLASKISKPNLHVPINTQRLEKEEDAIIDAVKRLSVISNNVDQCMTQEEESQNVVISNVMAGVSNQRDNIITTTAEKNSQERHKNEKISHTLHVNSQAFSAMATCDLYSDESSDSSGPLNLISVESSLPSIGSRNCFISNIEHLWQKVHQKAKETSSGLQHGSFSCTSVLNIDTTKTQASSVWELSDEDSYTVPEYAPTGNITKKRLPPPLEYKYVKR</sequence>
<dbReference type="Proteomes" id="UP001381693">
    <property type="component" value="Unassembled WGS sequence"/>
</dbReference>
<evidence type="ECO:0000313" key="2">
    <source>
        <dbReference type="EMBL" id="KAK7063287.1"/>
    </source>
</evidence>
<gene>
    <name evidence="2" type="ORF">SK128_012999</name>
</gene>
<dbReference type="AlphaFoldDB" id="A0AAN8WEY8"/>
<keyword evidence="3" id="KW-1185">Reference proteome</keyword>
<feature type="compositionally biased region" description="Basic and acidic residues" evidence="1">
    <location>
        <begin position="821"/>
        <end position="831"/>
    </location>
</feature>
<evidence type="ECO:0000256" key="1">
    <source>
        <dbReference type="SAM" id="MobiDB-lite"/>
    </source>
</evidence>
<feature type="compositionally biased region" description="Polar residues" evidence="1">
    <location>
        <begin position="325"/>
        <end position="335"/>
    </location>
</feature>
<accession>A0AAN8WEY8</accession>
<dbReference type="EMBL" id="JAXCGZ010020887">
    <property type="protein sequence ID" value="KAK7063287.1"/>
    <property type="molecule type" value="Genomic_DNA"/>
</dbReference>
<name>A0AAN8WEY8_HALRR</name>
<comment type="caution">
    <text evidence="2">The sequence shown here is derived from an EMBL/GenBank/DDBJ whole genome shotgun (WGS) entry which is preliminary data.</text>
</comment>
<feature type="region of interest" description="Disordered" evidence="1">
    <location>
        <begin position="784"/>
        <end position="851"/>
    </location>
</feature>
<feature type="region of interest" description="Disordered" evidence="1">
    <location>
        <begin position="313"/>
        <end position="348"/>
    </location>
</feature>
<feature type="region of interest" description="Disordered" evidence="1">
    <location>
        <begin position="162"/>
        <end position="201"/>
    </location>
</feature>
<organism evidence="2 3">
    <name type="scientific">Halocaridina rubra</name>
    <name type="common">Hawaiian red shrimp</name>
    <dbReference type="NCBI Taxonomy" id="373956"/>
    <lineage>
        <taxon>Eukaryota</taxon>
        <taxon>Metazoa</taxon>
        <taxon>Ecdysozoa</taxon>
        <taxon>Arthropoda</taxon>
        <taxon>Crustacea</taxon>
        <taxon>Multicrustacea</taxon>
        <taxon>Malacostraca</taxon>
        <taxon>Eumalacostraca</taxon>
        <taxon>Eucarida</taxon>
        <taxon>Decapoda</taxon>
        <taxon>Pleocyemata</taxon>
        <taxon>Caridea</taxon>
        <taxon>Atyoidea</taxon>
        <taxon>Atyidae</taxon>
        <taxon>Halocaridina</taxon>
    </lineage>
</organism>